<dbReference type="SUPFAM" id="SSF56935">
    <property type="entry name" value="Porins"/>
    <property type="match status" value="1"/>
</dbReference>
<evidence type="ECO:0000259" key="4">
    <source>
        <dbReference type="Pfam" id="PF00593"/>
    </source>
</evidence>
<sequence>MAYGLAPTTAGYEIYENEYSRRGADASMQWRFSDRTSLTLNGTYNQQKFRGQMTGVSVSQSNFGGHIDGVQQPNLGLTPNFLDRTSVYDTNTVPYGGTVQNPGDPVTNPGLNNGLMWTDPVQNWRLLDTDTRTYSQYLNRFSTGSTTNSVNNYTVENYLFSAEFEHGFTDRLRMSAGASLAKSEQKPERSIYMVANRNRVVGPWNLHHVPADYLQPAGYDCSGSACRLVGGTSTPNLGQIIDIRADQNDLWDNVGRTGFNPDDLNSHTLSYIQSSVTRVSDEQRAAFADFDWDVDFAGINSFEFGAKYTERKKFVDAQSGTPRASSQLVEAISPFTGQTIFVDPAAISLISAGIFSSGTTSANNLLSGLGVQRDHISDGWATFDPVAALQAVTTGERDFTLDRTQTRGAEFRNIAAYIKANFAYFEDRLKGDIGLRYVRTKLDTTGFAGANFAFDAQGQGRIIDPIALNTLRNSNQANRCPVLSETPSPLGRGPSSAFWTGAGPVPTDFNDGRNYNLTNFQARNRQARIDGQGTSPAVPGGVCYDPLLEPGAIPATFLERNLIRYSDLSTEQFGTIGGRTLSDRSRASIAAADAYDYNVFLPSLNLSFLATDKLIARFSAYRTMSRPPIDDLRAGFRMSEGSVFEGTTQFRPTSTVDLYSAQLNPLKANNIDIAVEWYFKRDAMLSANLFYKDISDLVETVDQRWFIGDLRRIAADPNGATVDGLNFTDSTGRTTDLLLTPSSDVSAVPDVSQCMPRRLQGEAVLQQSTSWLYGGDGRALCNEYNVTRRQNSESARVMGAEVQYVQSFTFLPGLLSGLGIAANYTFSKSEFQDSKFPIPGTPRHSYNVTGYWQKAGHQLRLAYAGSSDSLVQRSFSGGALWQEGRRTLDFSAAYQVTPKFSFTFDAANITDAPVRTYFTSRIIRLPDATGAMVNFDEGSIYEGAPKSRTVQEYNTGRIFRFGVRAEF</sequence>
<evidence type="ECO:0000256" key="3">
    <source>
        <dbReference type="ARBA" id="ARBA00023237"/>
    </source>
</evidence>
<dbReference type="STRING" id="1888892.BFL28_04415"/>
<evidence type="ECO:0000256" key="1">
    <source>
        <dbReference type="ARBA" id="ARBA00004442"/>
    </source>
</evidence>
<proteinExistence type="predicted"/>
<keyword evidence="6" id="KW-1185">Reference proteome</keyword>
<protein>
    <recommendedName>
        <fullName evidence="4">TonB-dependent receptor-like beta-barrel domain-containing protein</fullName>
    </recommendedName>
</protein>
<dbReference type="PANTHER" id="PTHR40980:SF3">
    <property type="entry name" value="TONB-DEPENDENT RECEPTOR-LIKE BETA-BARREL DOMAIN-CONTAINING PROTEIN"/>
    <property type="match status" value="1"/>
</dbReference>
<comment type="subcellular location">
    <subcellularLocation>
        <location evidence="1">Cell outer membrane</location>
    </subcellularLocation>
</comment>
<reference evidence="5 6" key="1">
    <citation type="submission" date="2016-08" db="EMBL/GenBank/DDBJ databases">
        <title>Draft genome of the agarase producing Sphingomonas sp. MCT13.</title>
        <authorList>
            <person name="D'Andrea M.M."/>
            <person name="Rossolini G.M."/>
            <person name="Thaller M.C."/>
        </authorList>
    </citation>
    <scope>NUCLEOTIDE SEQUENCE [LARGE SCALE GENOMIC DNA]</scope>
    <source>
        <strain evidence="5 6">MCT13</strain>
    </source>
</reference>
<dbReference type="GO" id="GO:0009279">
    <property type="term" value="C:cell outer membrane"/>
    <property type="evidence" value="ECO:0007669"/>
    <property type="project" value="UniProtKB-SubCell"/>
</dbReference>
<dbReference type="EMBL" id="MDDS01000057">
    <property type="protein sequence ID" value="ODP36703.1"/>
    <property type="molecule type" value="Genomic_DNA"/>
</dbReference>
<name>A0A1E3LSI5_9SPHN</name>
<dbReference type="Pfam" id="PF00593">
    <property type="entry name" value="TonB_dep_Rec_b-barrel"/>
    <property type="match status" value="1"/>
</dbReference>
<evidence type="ECO:0000313" key="6">
    <source>
        <dbReference type="Proteomes" id="UP000094487"/>
    </source>
</evidence>
<dbReference type="Gene3D" id="2.40.170.20">
    <property type="entry name" value="TonB-dependent receptor, beta-barrel domain"/>
    <property type="match status" value="1"/>
</dbReference>
<evidence type="ECO:0000256" key="2">
    <source>
        <dbReference type="ARBA" id="ARBA00023136"/>
    </source>
</evidence>
<keyword evidence="2" id="KW-0472">Membrane</keyword>
<dbReference type="NCBIfam" id="TIGR01782">
    <property type="entry name" value="TonB-Xanth-Caul"/>
    <property type="match status" value="1"/>
</dbReference>
<keyword evidence="3" id="KW-0998">Cell outer membrane</keyword>
<comment type="caution">
    <text evidence="5">The sequence shown here is derived from an EMBL/GenBank/DDBJ whole genome shotgun (WGS) entry which is preliminary data.</text>
</comment>
<dbReference type="PANTHER" id="PTHR40980">
    <property type="entry name" value="PLUG DOMAIN-CONTAINING PROTEIN"/>
    <property type="match status" value="1"/>
</dbReference>
<evidence type="ECO:0000313" key="5">
    <source>
        <dbReference type="EMBL" id="ODP36703.1"/>
    </source>
</evidence>
<dbReference type="AlphaFoldDB" id="A0A1E3LSI5"/>
<gene>
    <name evidence="5" type="ORF">BFL28_04415</name>
</gene>
<feature type="domain" description="TonB-dependent receptor-like beta-barrel" evidence="4">
    <location>
        <begin position="579"/>
        <end position="909"/>
    </location>
</feature>
<dbReference type="InterPro" id="IPR000531">
    <property type="entry name" value="Beta-barrel_TonB"/>
</dbReference>
<accession>A0A1E3LSI5</accession>
<dbReference type="Proteomes" id="UP000094487">
    <property type="component" value="Unassembled WGS sequence"/>
</dbReference>
<dbReference type="InterPro" id="IPR010104">
    <property type="entry name" value="TonB_rcpt_bac"/>
</dbReference>
<organism evidence="5 6">
    <name type="scientific">Sphingomonas turrisvirgatae</name>
    <dbReference type="NCBI Taxonomy" id="1888892"/>
    <lineage>
        <taxon>Bacteria</taxon>
        <taxon>Pseudomonadati</taxon>
        <taxon>Pseudomonadota</taxon>
        <taxon>Alphaproteobacteria</taxon>
        <taxon>Sphingomonadales</taxon>
        <taxon>Sphingomonadaceae</taxon>
        <taxon>Sphingomonas</taxon>
    </lineage>
</organism>
<dbReference type="InterPro" id="IPR036942">
    <property type="entry name" value="Beta-barrel_TonB_sf"/>
</dbReference>